<evidence type="ECO:0000313" key="8">
    <source>
        <dbReference type="EMBL" id="MBC5580380.1"/>
    </source>
</evidence>
<dbReference type="HAMAP" id="MF_02126">
    <property type="entry name" value="RF_methyltr_PrmC"/>
    <property type="match status" value="1"/>
</dbReference>
<dbReference type="GO" id="GO:0003676">
    <property type="term" value="F:nucleic acid binding"/>
    <property type="evidence" value="ECO:0007669"/>
    <property type="project" value="InterPro"/>
</dbReference>
<keyword evidence="1 5" id="KW-0489">Methyltransferase</keyword>
<dbReference type="InterPro" id="IPR002052">
    <property type="entry name" value="DNA_methylase_N6_adenine_CS"/>
</dbReference>
<accession>A0A923ICG5</accession>
<dbReference type="InterPro" id="IPR007848">
    <property type="entry name" value="Small_mtfrase_dom"/>
</dbReference>
<proteinExistence type="inferred from homology"/>
<dbReference type="InterPro" id="IPR040758">
    <property type="entry name" value="PrmC_N"/>
</dbReference>
<dbReference type="Gene3D" id="1.10.8.10">
    <property type="entry name" value="DNA helicase RuvA subunit, C-terminal domain"/>
    <property type="match status" value="1"/>
</dbReference>
<dbReference type="NCBIfam" id="TIGR03534">
    <property type="entry name" value="RF_mod_PrmC"/>
    <property type="match status" value="1"/>
</dbReference>
<keyword evidence="2 5" id="KW-0808">Transferase</keyword>
<evidence type="ECO:0000256" key="5">
    <source>
        <dbReference type="HAMAP-Rule" id="MF_02126"/>
    </source>
</evidence>
<evidence type="ECO:0000256" key="2">
    <source>
        <dbReference type="ARBA" id="ARBA00022679"/>
    </source>
</evidence>
<dbReference type="InterPro" id="IPR029063">
    <property type="entry name" value="SAM-dependent_MTases_sf"/>
</dbReference>
<feature type="binding site" evidence="5">
    <location>
        <begin position="183"/>
        <end position="186"/>
    </location>
    <ligand>
        <name>substrate</name>
    </ligand>
</feature>
<evidence type="ECO:0000256" key="4">
    <source>
        <dbReference type="ARBA" id="ARBA00048391"/>
    </source>
</evidence>
<evidence type="ECO:0000259" key="6">
    <source>
        <dbReference type="Pfam" id="PF05175"/>
    </source>
</evidence>
<organism evidence="8 9">
    <name type="scientific">Anaerofilum hominis</name>
    <dbReference type="NCBI Taxonomy" id="2763016"/>
    <lineage>
        <taxon>Bacteria</taxon>
        <taxon>Bacillati</taxon>
        <taxon>Bacillota</taxon>
        <taxon>Clostridia</taxon>
        <taxon>Eubacteriales</taxon>
        <taxon>Oscillospiraceae</taxon>
        <taxon>Anaerofilum</taxon>
    </lineage>
</organism>
<comment type="caution">
    <text evidence="5">Lacks conserved residue(s) required for the propagation of feature annotation.</text>
</comment>
<feature type="binding site" evidence="5">
    <location>
        <position position="183"/>
    </location>
    <ligand>
        <name>S-adenosyl-L-methionine</name>
        <dbReference type="ChEBI" id="CHEBI:59789"/>
    </ligand>
</feature>
<comment type="similarity">
    <text evidence="5">Belongs to the protein N5-glutamine methyltransferase family. PrmC subfamily.</text>
</comment>
<comment type="function">
    <text evidence="5">Methylates the class 1 translation termination release factors RF1/PrfA and RF2/PrfB on the glutamine residue of the universally conserved GGQ motif.</text>
</comment>
<dbReference type="InterPro" id="IPR004556">
    <property type="entry name" value="HemK-like"/>
</dbReference>
<dbReference type="Pfam" id="PF17827">
    <property type="entry name" value="PrmC_N"/>
    <property type="match status" value="1"/>
</dbReference>
<dbReference type="EC" id="2.1.1.297" evidence="5"/>
<dbReference type="GO" id="GO:0102559">
    <property type="term" value="F:peptide chain release factor N(5)-glutamine methyltransferase activity"/>
    <property type="evidence" value="ECO:0007669"/>
    <property type="project" value="UniProtKB-EC"/>
</dbReference>
<dbReference type="CDD" id="cd02440">
    <property type="entry name" value="AdoMet_MTases"/>
    <property type="match status" value="1"/>
</dbReference>
<dbReference type="InterPro" id="IPR050320">
    <property type="entry name" value="N5-glutamine_MTase"/>
</dbReference>
<dbReference type="SUPFAM" id="SSF53335">
    <property type="entry name" value="S-adenosyl-L-methionine-dependent methyltransferases"/>
    <property type="match status" value="1"/>
</dbReference>
<dbReference type="Gene3D" id="3.40.50.150">
    <property type="entry name" value="Vaccinia Virus protein VP39"/>
    <property type="match status" value="1"/>
</dbReference>
<dbReference type="AlphaFoldDB" id="A0A923ICG5"/>
<feature type="binding site" evidence="5">
    <location>
        <position position="141"/>
    </location>
    <ligand>
        <name>S-adenosyl-L-methionine</name>
        <dbReference type="ChEBI" id="CHEBI:59789"/>
    </ligand>
</feature>
<dbReference type="GO" id="GO:0032259">
    <property type="term" value="P:methylation"/>
    <property type="evidence" value="ECO:0007669"/>
    <property type="project" value="UniProtKB-KW"/>
</dbReference>
<comment type="caution">
    <text evidence="8">The sequence shown here is derived from an EMBL/GenBank/DDBJ whole genome shotgun (WGS) entry which is preliminary data.</text>
</comment>
<keyword evidence="3 5" id="KW-0949">S-adenosyl-L-methionine</keyword>
<dbReference type="Pfam" id="PF05175">
    <property type="entry name" value="MTS"/>
    <property type="match status" value="1"/>
</dbReference>
<dbReference type="EMBL" id="JACONZ010000001">
    <property type="protein sequence ID" value="MBC5580380.1"/>
    <property type="molecule type" value="Genomic_DNA"/>
</dbReference>
<feature type="domain" description="Methyltransferase small" evidence="6">
    <location>
        <begin position="110"/>
        <end position="200"/>
    </location>
</feature>
<gene>
    <name evidence="5 8" type="primary">prmC</name>
    <name evidence="8" type="ORF">H8S23_02560</name>
</gene>
<evidence type="ECO:0000313" key="9">
    <source>
        <dbReference type="Proteomes" id="UP000659630"/>
    </source>
</evidence>
<evidence type="ECO:0000259" key="7">
    <source>
        <dbReference type="Pfam" id="PF17827"/>
    </source>
</evidence>
<dbReference type="NCBIfam" id="TIGR00536">
    <property type="entry name" value="hemK_fam"/>
    <property type="match status" value="1"/>
</dbReference>
<dbReference type="PROSITE" id="PS00092">
    <property type="entry name" value="N6_MTASE"/>
    <property type="match status" value="1"/>
</dbReference>
<dbReference type="PANTHER" id="PTHR18895">
    <property type="entry name" value="HEMK METHYLTRANSFERASE"/>
    <property type="match status" value="1"/>
</dbReference>
<sequence>MVAGEAYRAARAALQRAGVEEAAFEADQLLRLATGRGHLEQDAETPLRAEQERRFETLLRRRCGRYPLQYLAGRWPFYGLELAVGEGVLIPRPDTETVVERALKLLEGVPAPRVLDLCAGTGAIGLAVGRVRPDARATLVERSPDALRYCRENAGQAARVMAADVFGCERALEAERFDCIVCNPPYVTEEEYARLEPELLFEPKEALVAREQGLAFYAYIAPRYRDRLAPGGALVFEIGAAQREAVQAILARSGYEEIGGERDLGGNDRCVWGRRPGAGARG</sequence>
<dbReference type="RefSeq" id="WP_186886737.1">
    <property type="nucleotide sequence ID" value="NZ_JACONZ010000001.1"/>
</dbReference>
<keyword evidence="9" id="KW-1185">Reference proteome</keyword>
<protein>
    <recommendedName>
        <fullName evidence="5">Release factor glutamine methyltransferase</fullName>
        <shortName evidence="5">RF MTase</shortName>
        <ecNumber evidence="5">2.1.1.297</ecNumber>
    </recommendedName>
    <alternativeName>
        <fullName evidence="5">N5-glutamine methyltransferase PrmC</fullName>
    </alternativeName>
    <alternativeName>
        <fullName evidence="5">Protein-(glutamine-N5) MTase PrmC</fullName>
    </alternativeName>
    <alternativeName>
        <fullName evidence="5">Protein-glutamine N-methyltransferase PrmC</fullName>
    </alternativeName>
</protein>
<reference evidence="8" key="1">
    <citation type="submission" date="2020-08" db="EMBL/GenBank/DDBJ databases">
        <title>Genome public.</title>
        <authorList>
            <person name="Liu C."/>
            <person name="Sun Q."/>
        </authorList>
    </citation>
    <scope>NUCLEOTIDE SEQUENCE</scope>
    <source>
        <strain evidence="8">BX8</strain>
    </source>
</reference>
<evidence type="ECO:0000256" key="1">
    <source>
        <dbReference type="ARBA" id="ARBA00022603"/>
    </source>
</evidence>
<comment type="catalytic activity">
    <reaction evidence="4 5">
        <text>L-glutaminyl-[peptide chain release factor] + S-adenosyl-L-methionine = N(5)-methyl-L-glutaminyl-[peptide chain release factor] + S-adenosyl-L-homocysteine + H(+)</text>
        <dbReference type="Rhea" id="RHEA:42896"/>
        <dbReference type="Rhea" id="RHEA-COMP:10271"/>
        <dbReference type="Rhea" id="RHEA-COMP:10272"/>
        <dbReference type="ChEBI" id="CHEBI:15378"/>
        <dbReference type="ChEBI" id="CHEBI:30011"/>
        <dbReference type="ChEBI" id="CHEBI:57856"/>
        <dbReference type="ChEBI" id="CHEBI:59789"/>
        <dbReference type="ChEBI" id="CHEBI:61891"/>
        <dbReference type="EC" id="2.1.1.297"/>
    </reaction>
</comment>
<dbReference type="InterPro" id="IPR019874">
    <property type="entry name" value="RF_methyltr_PrmC"/>
</dbReference>
<feature type="domain" description="Release factor glutamine methyltransferase N-terminal" evidence="7">
    <location>
        <begin position="5"/>
        <end position="73"/>
    </location>
</feature>
<dbReference type="Proteomes" id="UP000659630">
    <property type="component" value="Unassembled WGS sequence"/>
</dbReference>
<dbReference type="PANTHER" id="PTHR18895:SF74">
    <property type="entry name" value="MTRF1L RELEASE FACTOR GLUTAMINE METHYLTRANSFERASE"/>
    <property type="match status" value="1"/>
</dbReference>
<name>A0A923ICG5_9FIRM</name>
<evidence type="ECO:0000256" key="3">
    <source>
        <dbReference type="ARBA" id="ARBA00022691"/>
    </source>
</evidence>